<reference evidence="1" key="1">
    <citation type="journal article" date="2014" name="Int. J. Syst. Evol. Microbiol.">
        <title>Complete genome sequence of Corynebacterium casei LMG S-19264T (=DSM 44701T), isolated from a smear-ripened cheese.</title>
        <authorList>
            <consortium name="US DOE Joint Genome Institute (JGI-PGF)"/>
            <person name="Walter F."/>
            <person name="Albersmeier A."/>
            <person name="Kalinowski J."/>
            <person name="Ruckert C."/>
        </authorList>
    </citation>
    <scope>NUCLEOTIDE SEQUENCE</scope>
    <source>
        <strain evidence="1">JCM 3276</strain>
    </source>
</reference>
<keyword evidence="2" id="KW-1185">Reference proteome</keyword>
<accession>A0A918GAX2</accession>
<evidence type="ECO:0000313" key="1">
    <source>
        <dbReference type="EMBL" id="GGS26617.1"/>
    </source>
</evidence>
<organism evidence="1 2">
    <name type="scientific">Actinokineospora fastidiosa</name>
    <dbReference type="NCBI Taxonomy" id="1816"/>
    <lineage>
        <taxon>Bacteria</taxon>
        <taxon>Bacillati</taxon>
        <taxon>Actinomycetota</taxon>
        <taxon>Actinomycetes</taxon>
        <taxon>Pseudonocardiales</taxon>
        <taxon>Pseudonocardiaceae</taxon>
        <taxon>Actinokineospora</taxon>
    </lineage>
</organism>
<evidence type="ECO:0000313" key="2">
    <source>
        <dbReference type="Proteomes" id="UP000660680"/>
    </source>
</evidence>
<sequence>MVAGAGMAGLLAARALLGHADEVVVVEPDDLPDAPGTRPGTPHAEQFHILHALARGLLDHWFPDLAAELAAHGVVPLSTVDGRMCVDGRMRPVIPDDELLPVHRPMVEWHVRRAVLPRVKLVRDRVVGLAGDRRRVSGVVLAGGRCDADLVVDASGRGTRQGEWLRGLGVTPAPKRRVHLDLGYATALYHRAPGQRLDGLLAVHSLRSAAWPDPGVSCVAAVSPDRWLCTVAGYGERRPGRAAEAFRERLLAEPAPAFAALVRTCAPATPVAVHRFPHSVRRDFHRADGQPEGLVSVGDAVASFNPVYGQGVPSAAMHVSAMSAWLAEGSSVEAYFERLRVLVDAAWQTSVVADFRLPHVRGERPRGHRVMQAVGAAIDRAAMADPVVARRFLDVVNMREHPRELLRPDILGRALRNEARLRLTR</sequence>
<proteinExistence type="predicted"/>
<reference evidence="1" key="2">
    <citation type="submission" date="2020-09" db="EMBL/GenBank/DDBJ databases">
        <authorList>
            <person name="Sun Q."/>
            <person name="Ohkuma M."/>
        </authorList>
    </citation>
    <scope>NUCLEOTIDE SEQUENCE</scope>
    <source>
        <strain evidence="1">JCM 3276</strain>
    </source>
</reference>
<dbReference type="Proteomes" id="UP000660680">
    <property type="component" value="Unassembled WGS sequence"/>
</dbReference>
<dbReference type="SUPFAM" id="SSF51905">
    <property type="entry name" value="FAD/NAD(P)-binding domain"/>
    <property type="match status" value="1"/>
</dbReference>
<gene>
    <name evidence="1" type="ORF">GCM10010171_20150</name>
</gene>
<dbReference type="AlphaFoldDB" id="A0A918GAX2"/>
<dbReference type="PANTHER" id="PTHR43422:SF3">
    <property type="entry name" value="THIAMINE THIAZOLE SYNTHASE"/>
    <property type="match status" value="1"/>
</dbReference>
<name>A0A918GAX2_9PSEU</name>
<dbReference type="Gene3D" id="3.50.50.60">
    <property type="entry name" value="FAD/NAD(P)-binding domain"/>
    <property type="match status" value="1"/>
</dbReference>
<dbReference type="InterPro" id="IPR036188">
    <property type="entry name" value="FAD/NAD-bd_sf"/>
</dbReference>
<dbReference type="PANTHER" id="PTHR43422">
    <property type="entry name" value="THIAMINE THIAZOLE SYNTHASE"/>
    <property type="match status" value="1"/>
</dbReference>
<dbReference type="EMBL" id="BMRB01000001">
    <property type="protein sequence ID" value="GGS26617.1"/>
    <property type="molecule type" value="Genomic_DNA"/>
</dbReference>
<protein>
    <submittedName>
        <fullName evidence="1">Hydroxylase</fullName>
    </submittedName>
</protein>
<comment type="caution">
    <text evidence="1">The sequence shown here is derived from an EMBL/GenBank/DDBJ whole genome shotgun (WGS) entry which is preliminary data.</text>
</comment>